<feature type="compositionally biased region" description="Basic residues" evidence="1">
    <location>
        <begin position="44"/>
        <end position="61"/>
    </location>
</feature>
<feature type="compositionally biased region" description="Low complexity" evidence="1">
    <location>
        <begin position="1"/>
        <end position="22"/>
    </location>
</feature>
<feature type="region of interest" description="Disordered" evidence="1">
    <location>
        <begin position="1"/>
        <end position="118"/>
    </location>
</feature>
<name>A0A8D8IX35_CULPI</name>
<evidence type="ECO:0000313" key="2">
    <source>
        <dbReference type="EMBL" id="CAG6559952.1"/>
    </source>
</evidence>
<evidence type="ECO:0000256" key="1">
    <source>
        <dbReference type="SAM" id="MobiDB-lite"/>
    </source>
</evidence>
<protein>
    <submittedName>
        <fullName evidence="2">(northern house mosquito) hypothetical protein</fullName>
    </submittedName>
</protein>
<dbReference type="AlphaFoldDB" id="A0A8D8IX35"/>
<proteinExistence type="predicted"/>
<feature type="compositionally biased region" description="Gly residues" evidence="1">
    <location>
        <begin position="24"/>
        <end position="34"/>
    </location>
</feature>
<reference evidence="2" key="1">
    <citation type="submission" date="2021-05" db="EMBL/GenBank/DDBJ databases">
        <authorList>
            <person name="Alioto T."/>
            <person name="Alioto T."/>
            <person name="Gomez Garrido J."/>
        </authorList>
    </citation>
    <scope>NUCLEOTIDE SEQUENCE</scope>
</reference>
<organism evidence="2">
    <name type="scientific">Culex pipiens</name>
    <name type="common">House mosquito</name>
    <dbReference type="NCBI Taxonomy" id="7175"/>
    <lineage>
        <taxon>Eukaryota</taxon>
        <taxon>Metazoa</taxon>
        <taxon>Ecdysozoa</taxon>
        <taxon>Arthropoda</taxon>
        <taxon>Hexapoda</taxon>
        <taxon>Insecta</taxon>
        <taxon>Pterygota</taxon>
        <taxon>Neoptera</taxon>
        <taxon>Endopterygota</taxon>
        <taxon>Diptera</taxon>
        <taxon>Nematocera</taxon>
        <taxon>Culicoidea</taxon>
        <taxon>Culicidae</taxon>
        <taxon>Culicinae</taxon>
        <taxon>Culicini</taxon>
        <taxon>Culex</taxon>
        <taxon>Culex</taxon>
    </lineage>
</organism>
<dbReference type="EMBL" id="HBUE01262825">
    <property type="protein sequence ID" value="CAG6559952.1"/>
    <property type="molecule type" value="Transcribed_RNA"/>
</dbReference>
<dbReference type="EMBL" id="HBUE01157701">
    <property type="protein sequence ID" value="CAG6508596.1"/>
    <property type="molecule type" value="Transcribed_RNA"/>
</dbReference>
<sequence>MLISSSSLSLSSSSLYGLYSGGTTKAGGAGGGGPAAWSPPARAPPRRRPRPPRPRPLRRLIFRPEPSTEQSAGNEACGPARTRLDRHKNFRRSPLPPDSTPLVPEPDDDTKLGCRSKSRGKKKTCFRKLFAKIRLEWHLPKATKFT</sequence>
<accession>A0A8D8IX35</accession>